<dbReference type="EMBL" id="CALNXK010000202">
    <property type="protein sequence ID" value="CAH3175633.1"/>
    <property type="molecule type" value="Genomic_DNA"/>
</dbReference>
<proteinExistence type="predicted"/>
<feature type="compositionally biased region" description="Polar residues" evidence="1">
    <location>
        <begin position="16"/>
        <end position="33"/>
    </location>
</feature>
<evidence type="ECO:0000256" key="1">
    <source>
        <dbReference type="SAM" id="MobiDB-lite"/>
    </source>
</evidence>
<dbReference type="Proteomes" id="UP001159405">
    <property type="component" value="Unassembled WGS sequence"/>
</dbReference>
<feature type="region of interest" description="Disordered" evidence="1">
    <location>
        <begin position="68"/>
        <end position="95"/>
    </location>
</feature>
<sequence>MLCKAFTLRDTEDWDSSPNTNNPAESLNRQSIPEGSNNIAVLLKNIYLEDRLHAVKIVAKEKNINIDYRSRSQQANPNKRKRKRSSLVKVDERKAMLDLTPSDKRRCLLNSKRSNRRKTGQALIGSQIEVEYQEEN</sequence>
<feature type="region of interest" description="Disordered" evidence="1">
    <location>
        <begin position="1"/>
        <end position="33"/>
    </location>
</feature>
<evidence type="ECO:0000313" key="3">
    <source>
        <dbReference type="Proteomes" id="UP001159405"/>
    </source>
</evidence>
<evidence type="ECO:0000313" key="2">
    <source>
        <dbReference type="EMBL" id="CAH3175633.1"/>
    </source>
</evidence>
<organism evidence="2 3">
    <name type="scientific">Porites lobata</name>
    <dbReference type="NCBI Taxonomy" id="104759"/>
    <lineage>
        <taxon>Eukaryota</taxon>
        <taxon>Metazoa</taxon>
        <taxon>Cnidaria</taxon>
        <taxon>Anthozoa</taxon>
        <taxon>Hexacorallia</taxon>
        <taxon>Scleractinia</taxon>
        <taxon>Fungiina</taxon>
        <taxon>Poritidae</taxon>
        <taxon>Porites</taxon>
    </lineage>
</organism>
<keyword evidence="3" id="KW-1185">Reference proteome</keyword>
<protein>
    <submittedName>
        <fullName evidence="2">Uncharacterized protein</fullName>
    </submittedName>
</protein>
<reference evidence="2 3" key="1">
    <citation type="submission" date="2022-05" db="EMBL/GenBank/DDBJ databases">
        <authorList>
            <consortium name="Genoscope - CEA"/>
            <person name="William W."/>
        </authorList>
    </citation>
    <scope>NUCLEOTIDE SEQUENCE [LARGE SCALE GENOMIC DNA]</scope>
</reference>
<feature type="non-terminal residue" evidence="2">
    <location>
        <position position="136"/>
    </location>
</feature>
<gene>
    <name evidence="2" type="ORF">PLOB_00017082</name>
</gene>
<name>A0ABN8R9Y2_9CNID</name>
<accession>A0ABN8R9Y2</accession>
<comment type="caution">
    <text evidence="2">The sequence shown here is derived from an EMBL/GenBank/DDBJ whole genome shotgun (WGS) entry which is preliminary data.</text>
</comment>